<comment type="subcellular location">
    <subcellularLocation>
        <location evidence="1 7">Cell membrane</location>
        <topology evidence="1 7">Multi-pass membrane protein</topology>
    </subcellularLocation>
</comment>
<evidence type="ECO:0000256" key="2">
    <source>
        <dbReference type="ARBA" id="ARBA00022448"/>
    </source>
</evidence>
<dbReference type="InterPro" id="IPR000515">
    <property type="entry name" value="MetI-like"/>
</dbReference>
<evidence type="ECO:0000256" key="3">
    <source>
        <dbReference type="ARBA" id="ARBA00022475"/>
    </source>
</evidence>
<feature type="transmembrane region" description="Helical" evidence="7">
    <location>
        <begin position="112"/>
        <end position="131"/>
    </location>
</feature>
<organism evidence="9 10">
    <name type="scientific">Streptomyces coryli</name>
    <dbReference type="NCBI Taxonomy" id="1128680"/>
    <lineage>
        <taxon>Bacteria</taxon>
        <taxon>Bacillati</taxon>
        <taxon>Actinomycetota</taxon>
        <taxon>Actinomycetes</taxon>
        <taxon>Kitasatosporales</taxon>
        <taxon>Streptomycetaceae</taxon>
        <taxon>Streptomyces</taxon>
    </lineage>
</organism>
<name>A0A6G4TSU4_9ACTN</name>
<feature type="transmembrane region" description="Helical" evidence="7">
    <location>
        <begin position="74"/>
        <end position="100"/>
    </location>
</feature>
<dbReference type="Pfam" id="PF00528">
    <property type="entry name" value="BPD_transp_1"/>
    <property type="match status" value="1"/>
</dbReference>
<comment type="similarity">
    <text evidence="7">Belongs to the binding-protein-dependent transport system permease family.</text>
</comment>
<evidence type="ECO:0000256" key="1">
    <source>
        <dbReference type="ARBA" id="ARBA00004651"/>
    </source>
</evidence>
<feature type="transmembrane region" description="Helical" evidence="7">
    <location>
        <begin position="242"/>
        <end position="265"/>
    </location>
</feature>
<feature type="domain" description="ABC transmembrane type-1" evidence="8">
    <location>
        <begin position="75"/>
        <end position="265"/>
    </location>
</feature>
<dbReference type="PROSITE" id="PS50928">
    <property type="entry name" value="ABC_TM1"/>
    <property type="match status" value="1"/>
</dbReference>
<evidence type="ECO:0000256" key="5">
    <source>
        <dbReference type="ARBA" id="ARBA00022989"/>
    </source>
</evidence>
<keyword evidence="3" id="KW-1003">Cell membrane</keyword>
<accession>A0A6G4TSU4</accession>
<keyword evidence="6 7" id="KW-0472">Membrane</keyword>
<keyword evidence="5 7" id="KW-1133">Transmembrane helix</keyword>
<dbReference type="SUPFAM" id="SSF161098">
    <property type="entry name" value="MetI-like"/>
    <property type="match status" value="1"/>
</dbReference>
<proteinExistence type="inferred from homology"/>
<dbReference type="RefSeq" id="WP_165230044.1">
    <property type="nucleotide sequence ID" value="NZ_JAAKZV010000002.1"/>
</dbReference>
<dbReference type="GO" id="GO:0055085">
    <property type="term" value="P:transmembrane transport"/>
    <property type="evidence" value="ECO:0007669"/>
    <property type="project" value="InterPro"/>
</dbReference>
<gene>
    <name evidence="9" type="ORF">G5C51_01235</name>
</gene>
<evidence type="ECO:0000256" key="4">
    <source>
        <dbReference type="ARBA" id="ARBA00022692"/>
    </source>
</evidence>
<keyword evidence="4 7" id="KW-0812">Transmembrane</keyword>
<dbReference type="CDD" id="cd06261">
    <property type="entry name" value="TM_PBP2"/>
    <property type="match status" value="1"/>
</dbReference>
<dbReference type="PANTHER" id="PTHR43744:SF12">
    <property type="entry name" value="ABC TRANSPORTER PERMEASE PROTEIN MG189-RELATED"/>
    <property type="match status" value="1"/>
</dbReference>
<sequence length="279" mass="31345">MTSLTTTSALRRFGWAVLLWSLALLFLAPFAWMISTSLKRNIDVFDLPIQWIPDTFQWSNYAEVWTGEHSIARYFLNSVVVAAARVFGELLTASMAGYAFARLSFRGRDKVFLLYLATALIPFQLLLVPRFMYFQQLGIYDTLLALILPGMFTVIGTFLMRQYFTGLPPELREAARIDGASEWRIYWNVYLPLARPVLAALGILAFVWSWNDYESPLVLLTTDSNYTIPIGLTNFADESGGLSAGLAMAGSVSSLVPVILLFLLLQKRFIQALTRAGLK</sequence>
<evidence type="ECO:0000256" key="6">
    <source>
        <dbReference type="ARBA" id="ARBA00023136"/>
    </source>
</evidence>
<feature type="transmembrane region" description="Helical" evidence="7">
    <location>
        <begin position="185"/>
        <end position="210"/>
    </location>
</feature>
<dbReference type="PANTHER" id="PTHR43744">
    <property type="entry name" value="ABC TRANSPORTER PERMEASE PROTEIN MG189-RELATED-RELATED"/>
    <property type="match status" value="1"/>
</dbReference>
<keyword evidence="2 7" id="KW-0813">Transport</keyword>
<evidence type="ECO:0000313" key="9">
    <source>
        <dbReference type="EMBL" id="NGN62536.1"/>
    </source>
</evidence>
<dbReference type="Proteomes" id="UP000481583">
    <property type="component" value="Unassembled WGS sequence"/>
</dbReference>
<comment type="caution">
    <text evidence="9">The sequence shown here is derived from an EMBL/GenBank/DDBJ whole genome shotgun (WGS) entry which is preliminary data.</text>
</comment>
<dbReference type="AlphaFoldDB" id="A0A6G4TSU4"/>
<dbReference type="InterPro" id="IPR035906">
    <property type="entry name" value="MetI-like_sf"/>
</dbReference>
<dbReference type="GO" id="GO:0005886">
    <property type="term" value="C:plasma membrane"/>
    <property type="evidence" value="ECO:0007669"/>
    <property type="project" value="UniProtKB-SubCell"/>
</dbReference>
<protein>
    <submittedName>
        <fullName evidence="9">Carbohydrate ABC transporter permease</fullName>
    </submittedName>
</protein>
<dbReference type="EMBL" id="JAAKZV010000002">
    <property type="protein sequence ID" value="NGN62536.1"/>
    <property type="molecule type" value="Genomic_DNA"/>
</dbReference>
<feature type="transmembrane region" description="Helical" evidence="7">
    <location>
        <begin position="12"/>
        <end position="34"/>
    </location>
</feature>
<evidence type="ECO:0000313" key="10">
    <source>
        <dbReference type="Proteomes" id="UP000481583"/>
    </source>
</evidence>
<dbReference type="Gene3D" id="1.10.3720.10">
    <property type="entry name" value="MetI-like"/>
    <property type="match status" value="1"/>
</dbReference>
<feature type="transmembrane region" description="Helical" evidence="7">
    <location>
        <begin position="143"/>
        <end position="164"/>
    </location>
</feature>
<reference evidence="9 10" key="1">
    <citation type="submission" date="2020-02" db="EMBL/GenBank/DDBJ databases">
        <title>Whole-genome analyses of novel actinobacteria.</title>
        <authorList>
            <person name="Sahin N."/>
        </authorList>
    </citation>
    <scope>NUCLEOTIDE SEQUENCE [LARGE SCALE GENOMIC DNA]</scope>
    <source>
        <strain evidence="9 10">A7024</strain>
    </source>
</reference>
<keyword evidence="10" id="KW-1185">Reference proteome</keyword>
<evidence type="ECO:0000256" key="7">
    <source>
        <dbReference type="RuleBase" id="RU363032"/>
    </source>
</evidence>
<evidence type="ECO:0000259" key="8">
    <source>
        <dbReference type="PROSITE" id="PS50928"/>
    </source>
</evidence>